<keyword evidence="3" id="KW-1185">Reference proteome</keyword>
<evidence type="ECO:0000313" key="3">
    <source>
        <dbReference type="Proteomes" id="UP000299102"/>
    </source>
</evidence>
<feature type="compositionally biased region" description="Low complexity" evidence="1">
    <location>
        <begin position="43"/>
        <end position="52"/>
    </location>
</feature>
<feature type="region of interest" description="Disordered" evidence="1">
    <location>
        <begin position="179"/>
        <end position="205"/>
    </location>
</feature>
<feature type="region of interest" description="Disordered" evidence="1">
    <location>
        <begin position="1"/>
        <end position="20"/>
    </location>
</feature>
<feature type="compositionally biased region" description="Basic residues" evidence="1">
    <location>
        <begin position="130"/>
        <end position="141"/>
    </location>
</feature>
<accession>A0A4C1YSS0</accession>
<feature type="region of interest" description="Disordered" evidence="1">
    <location>
        <begin position="31"/>
        <end position="101"/>
    </location>
</feature>
<evidence type="ECO:0000256" key="1">
    <source>
        <dbReference type="SAM" id="MobiDB-lite"/>
    </source>
</evidence>
<feature type="compositionally biased region" description="Basic and acidic residues" evidence="1">
    <location>
        <begin position="53"/>
        <end position="62"/>
    </location>
</feature>
<name>A0A4C1YSS0_EUMVA</name>
<evidence type="ECO:0000313" key="2">
    <source>
        <dbReference type="EMBL" id="GBP79188.1"/>
    </source>
</evidence>
<sequence length="205" mass="22354">MFRLIASSSHDKSVAPLRNVLSQTRRARRCVTFGDAPRRRSGRPSPRTTTTRKNSERLERRRVPTLGAGAAATGTRPRVAGVRRSSTRLFTNGSAGGPSASANARAARACSARRVLRDVSAMREASMARSPRRAAPRRARSRSRELTRLRTQLGKVDIKIKSSSKDISDLFENGRIEFECPPPPYPEVDGAAPAVKTSSEGSTQN</sequence>
<feature type="compositionally biased region" description="Polar residues" evidence="1">
    <location>
        <begin position="196"/>
        <end position="205"/>
    </location>
</feature>
<dbReference type="AlphaFoldDB" id="A0A4C1YSS0"/>
<feature type="compositionally biased region" description="Low complexity" evidence="1">
    <location>
        <begin position="64"/>
        <end position="80"/>
    </location>
</feature>
<proteinExistence type="predicted"/>
<reference evidence="2 3" key="1">
    <citation type="journal article" date="2019" name="Commun. Biol.">
        <title>The bagworm genome reveals a unique fibroin gene that provides high tensile strength.</title>
        <authorList>
            <person name="Kono N."/>
            <person name="Nakamura H."/>
            <person name="Ohtoshi R."/>
            <person name="Tomita M."/>
            <person name="Numata K."/>
            <person name="Arakawa K."/>
        </authorList>
    </citation>
    <scope>NUCLEOTIDE SEQUENCE [LARGE SCALE GENOMIC DNA]</scope>
</reference>
<comment type="caution">
    <text evidence="2">The sequence shown here is derived from an EMBL/GenBank/DDBJ whole genome shotgun (WGS) entry which is preliminary data.</text>
</comment>
<organism evidence="2 3">
    <name type="scientific">Eumeta variegata</name>
    <name type="common">Bagworm moth</name>
    <name type="synonym">Eumeta japonica</name>
    <dbReference type="NCBI Taxonomy" id="151549"/>
    <lineage>
        <taxon>Eukaryota</taxon>
        <taxon>Metazoa</taxon>
        <taxon>Ecdysozoa</taxon>
        <taxon>Arthropoda</taxon>
        <taxon>Hexapoda</taxon>
        <taxon>Insecta</taxon>
        <taxon>Pterygota</taxon>
        <taxon>Neoptera</taxon>
        <taxon>Endopterygota</taxon>
        <taxon>Lepidoptera</taxon>
        <taxon>Glossata</taxon>
        <taxon>Ditrysia</taxon>
        <taxon>Tineoidea</taxon>
        <taxon>Psychidae</taxon>
        <taxon>Oiketicinae</taxon>
        <taxon>Eumeta</taxon>
    </lineage>
</organism>
<feature type="region of interest" description="Disordered" evidence="1">
    <location>
        <begin position="122"/>
        <end position="145"/>
    </location>
</feature>
<gene>
    <name evidence="2" type="ORF">EVAR_53054_1</name>
</gene>
<dbReference type="EMBL" id="BGZK01001404">
    <property type="protein sequence ID" value="GBP79188.1"/>
    <property type="molecule type" value="Genomic_DNA"/>
</dbReference>
<dbReference type="Proteomes" id="UP000299102">
    <property type="component" value="Unassembled WGS sequence"/>
</dbReference>
<protein>
    <submittedName>
        <fullName evidence="2">Uncharacterized protein</fullName>
    </submittedName>
</protein>